<evidence type="ECO:0000313" key="1">
    <source>
        <dbReference type="EMBL" id="KAI5677590.1"/>
    </source>
</evidence>
<gene>
    <name evidence="1" type="ORF">M9H77_08540</name>
</gene>
<accession>A0ACC0BY61</accession>
<name>A0ACC0BY61_CATRO</name>
<reference evidence="2" key="1">
    <citation type="journal article" date="2023" name="Nat. Plants">
        <title>Single-cell RNA sequencing provides a high-resolution roadmap for understanding the multicellular compartmentation of specialized metabolism.</title>
        <authorList>
            <person name="Sun S."/>
            <person name="Shen X."/>
            <person name="Li Y."/>
            <person name="Li Y."/>
            <person name="Wang S."/>
            <person name="Li R."/>
            <person name="Zhang H."/>
            <person name="Shen G."/>
            <person name="Guo B."/>
            <person name="Wei J."/>
            <person name="Xu J."/>
            <person name="St-Pierre B."/>
            <person name="Chen S."/>
            <person name="Sun C."/>
        </authorList>
    </citation>
    <scope>NUCLEOTIDE SEQUENCE [LARGE SCALE GENOMIC DNA]</scope>
</reference>
<dbReference type="Proteomes" id="UP001060085">
    <property type="component" value="Linkage Group LG02"/>
</dbReference>
<protein>
    <submittedName>
        <fullName evidence="1">Uncharacterized protein</fullName>
    </submittedName>
</protein>
<evidence type="ECO:0000313" key="2">
    <source>
        <dbReference type="Proteomes" id="UP001060085"/>
    </source>
</evidence>
<sequence>MTKRGTKTTLFLDEKLMTTDKNSTVAQLKQDSGWCHVNGGALAADTDRQQQTAAARQQQAGSNQAGRRRMAAARRLRFPVLQTLKKKKDFTMEKYFRKSYWISSSDRAHLICYLKILKLIENCNAYPVSNRQSFFVSLVMGDYLFFCYIICFITGNPQTTYPTSEKPQVSNTSSSYPSIRGFITGNPQTTYPTSEKPQVSNTSSTSSILIFTLFEVTGTFESFKPFFGTRFPENKQVKVGFPTGSRIKVNPTGRKDLDVCLCKLITLLVWVICCF</sequence>
<proteinExistence type="predicted"/>
<dbReference type="EMBL" id="CM044702">
    <property type="protein sequence ID" value="KAI5677590.1"/>
    <property type="molecule type" value="Genomic_DNA"/>
</dbReference>
<keyword evidence="2" id="KW-1185">Reference proteome</keyword>
<comment type="caution">
    <text evidence="1">The sequence shown here is derived from an EMBL/GenBank/DDBJ whole genome shotgun (WGS) entry which is preliminary data.</text>
</comment>
<organism evidence="1 2">
    <name type="scientific">Catharanthus roseus</name>
    <name type="common">Madagascar periwinkle</name>
    <name type="synonym">Vinca rosea</name>
    <dbReference type="NCBI Taxonomy" id="4058"/>
    <lineage>
        <taxon>Eukaryota</taxon>
        <taxon>Viridiplantae</taxon>
        <taxon>Streptophyta</taxon>
        <taxon>Embryophyta</taxon>
        <taxon>Tracheophyta</taxon>
        <taxon>Spermatophyta</taxon>
        <taxon>Magnoliopsida</taxon>
        <taxon>eudicotyledons</taxon>
        <taxon>Gunneridae</taxon>
        <taxon>Pentapetalae</taxon>
        <taxon>asterids</taxon>
        <taxon>lamiids</taxon>
        <taxon>Gentianales</taxon>
        <taxon>Apocynaceae</taxon>
        <taxon>Rauvolfioideae</taxon>
        <taxon>Vinceae</taxon>
        <taxon>Catharanthinae</taxon>
        <taxon>Catharanthus</taxon>
    </lineage>
</organism>